<dbReference type="SUPFAM" id="SSF54928">
    <property type="entry name" value="RNA-binding domain, RBD"/>
    <property type="match status" value="1"/>
</dbReference>
<gene>
    <name evidence="4" type="ORF">WN51_09169</name>
</gene>
<evidence type="ECO:0000256" key="2">
    <source>
        <dbReference type="PROSITE-ProRule" id="PRU00176"/>
    </source>
</evidence>
<dbReference type="EMBL" id="KQ436026">
    <property type="protein sequence ID" value="KOX67549.1"/>
    <property type="molecule type" value="Genomic_DNA"/>
</dbReference>
<dbReference type="InterPro" id="IPR012677">
    <property type="entry name" value="Nucleotide-bd_a/b_plait_sf"/>
</dbReference>
<reference evidence="4 5" key="1">
    <citation type="submission" date="2015-07" db="EMBL/GenBank/DDBJ databases">
        <title>The genome of Melipona quadrifasciata.</title>
        <authorList>
            <person name="Pan H."/>
            <person name="Kapheim K."/>
        </authorList>
    </citation>
    <scope>NUCLEOTIDE SEQUENCE [LARGE SCALE GENOMIC DNA]</scope>
    <source>
        <strain evidence="4">0111107301</strain>
        <tissue evidence="4">Whole body</tissue>
    </source>
</reference>
<evidence type="ECO:0000259" key="3">
    <source>
        <dbReference type="PROSITE" id="PS50102"/>
    </source>
</evidence>
<sequence>MAGRYLISVRNIPWIVSHTELEKYFSVFGDVKTAKVIFNKLGLSTGYGFVEFYDKAVMNSVLQKCHVLENEKLSITEGLRYLHEDSVKKFVDTRYLAFNTDTYKENLPWTDIEEDIEEDDVEANCNINKDSVINHFLKHSKK</sequence>
<dbReference type="InterPro" id="IPR035979">
    <property type="entry name" value="RBD_domain_sf"/>
</dbReference>
<protein>
    <submittedName>
        <fullName evidence="4">Deleted in azoospermia-like</fullName>
    </submittedName>
</protein>
<evidence type="ECO:0000313" key="4">
    <source>
        <dbReference type="EMBL" id="KOX67549.1"/>
    </source>
</evidence>
<dbReference type="PANTHER" id="PTHR11176:SF61">
    <property type="entry name" value="SRA STEM-LOOP INTERACTING RNA BINDING PROTEIN"/>
    <property type="match status" value="1"/>
</dbReference>
<evidence type="ECO:0000313" key="5">
    <source>
        <dbReference type="Proteomes" id="UP000053105"/>
    </source>
</evidence>
<dbReference type="PROSITE" id="PS50102">
    <property type="entry name" value="RRM"/>
    <property type="match status" value="1"/>
</dbReference>
<accession>A0A0M8ZQL6</accession>
<dbReference type="GO" id="GO:0003723">
    <property type="term" value="F:RNA binding"/>
    <property type="evidence" value="ECO:0007669"/>
    <property type="project" value="UniProtKB-UniRule"/>
</dbReference>
<dbReference type="AlphaFoldDB" id="A0A0M8ZQL6"/>
<dbReference type="STRING" id="166423.A0A0M8ZQL6"/>
<organism evidence="4 5">
    <name type="scientific">Melipona quadrifasciata</name>
    <dbReference type="NCBI Taxonomy" id="166423"/>
    <lineage>
        <taxon>Eukaryota</taxon>
        <taxon>Metazoa</taxon>
        <taxon>Ecdysozoa</taxon>
        <taxon>Arthropoda</taxon>
        <taxon>Hexapoda</taxon>
        <taxon>Insecta</taxon>
        <taxon>Pterygota</taxon>
        <taxon>Neoptera</taxon>
        <taxon>Endopterygota</taxon>
        <taxon>Hymenoptera</taxon>
        <taxon>Apocrita</taxon>
        <taxon>Aculeata</taxon>
        <taxon>Apoidea</taxon>
        <taxon>Anthophila</taxon>
        <taxon>Apidae</taxon>
        <taxon>Melipona</taxon>
    </lineage>
</organism>
<keyword evidence="5" id="KW-1185">Reference proteome</keyword>
<dbReference type="SMART" id="SM00360">
    <property type="entry name" value="RRM"/>
    <property type="match status" value="1"/>
</dbReference>
<dbReference type="Pfam" id="PF00076">
    <property type="entry name" value="RRM_1"/>
    <property type="match status" value="1"/>
</dbReference>
<proteinExistence type="predicted"/>
<evidence type="ECO:0000256" key="1">
    <source>
        <dbReference type="ARBA" id="ARBA00022884"/>
    </source>
</evidence>
<dbReference type="OrthoDB" id="267048at2759"/>
<feature type="domain" description="RRM" evidence="3">
    <location>
        <begin position="5"/>
        <end position="89"/>
    </location>
</feature>
<keyword evidence="1 2" id="KW-0694">RNA-binding</keyword>
<dbReference type="Gene3D" id="3.30.70.330">
    <property type="match status" value="1"/>
</dbReference>
<dbReference type="Proteomes" id="UP000053105">
    <property type="component" value="Unassembled WGS sequence"/>
</dbReference>
<dbReference type="InterPro" id="IPR000504">
    <property type="entry name" value="RRM_dom"/>
</dbReference>
<dbReference type="PANTHER" id="PTHR11176">
    <property type="entry name" value="BOULE-RELATED"/>
    <property type="match status" value="1"/>
</dbReference>
<name>A0A0M8ZQL6_9HYME</name>